<sequence>MISTIVMSIYNVEKIPGNPGGFIGFSVAHMCTVGSTCRLNATYPMVDLLGKFH</sequence>
<proteinExistence type="predicted"/>
<accession>A0A1W1HG20</accession>
<dbReference type="AlphaFoldDB" id="A0A1W1HG20"/>
<gene>
    <name evidence="1" type="ORF">MTBBW1_300117</name>
</gene>
<organism evidence="1 2">
    <name type="scientific">Desulfamplus magnetovallimortis</name>
    <dbReference type="NCBI Taxonomy" id="1246637"/>
    <lineage>
        <taxon>Bacteria</taxon>
        <taxon>Pseudomonadati</taxon>
        <taxon>Thermodesulfobacteriota</taxon>
        <taxon>Desulfobacteria</taxon>
        <taxon>Desulfobacterales</taxon>
        <taxon>Desulfobacteraceae</taxon>
        <taxon>Desulfamplus</taxon>
    </lineage>
</organism>
<dbReference type="Proteomes" id="UP000191931">
    <property type="component" value="Unassembled WGS sequence"/>
</dbReference>
<keyword evidence="2" id="KW-1185">Reference proteome</keyword>
<evidence type="ECO:0000313" key="2">
    <source>
        <dbReference type="Proteomes" id="UP000191931"/>
    </source>
</evidence>
<evidence type="ECO:0000313" key="1">
    <source>
        <dbReference type="EMBL" id="SLM31386.1"/>
    </source>
</evidence>
<dbReference type="EMBL" id="FWEV01000224">
    <property type="protein sequence ID" value="SLM31386.1"/>
    <property type="molecule type" value="Genomic_DNA"/>
</dbReference>
<protein>
    <submittedName>
        <fullName evidence="1">Uncharacterized protein</fullName>
    </submittedName>
</protein>
<reference evidence="1 2" key="1">
    <citation type="submission" date="2017-03" db="EMBL/GenBank/DDBJ databases">
        <authorList>
            <person name="Afonso C.L."/>
            <person name="Miller P.J."/>
            <person name="Scott M.A."/>
            <person name="Spackman E."/>
            <person name="Goraichik I."/>
            <person name="Dimitrov K.M."/>
            <person name="Suarez D.L."/>
            <person name="Swayne D.E."/>
        </authorList>
    </citation>
    <scope>NUCLEOTIDE SEQUENCE [LARGE SCALE GENOMIC DNA]</scope>
    <source>
        <strain evidence="1">PRJEB14757</strain>
    </source>
</reference>
<name>A0A1W1HG20_9BACT</name>